<dbReference type="SUPFAM" id="SSF52096">
    <property type="entry name" value="ClpP/crotonase"/>
    <property type="match status" value="1"/>
</dbReference>
<dbReference type="PROSITE" id="PS00166">
    <property type="entry name" value="ENOYL_COA_HYDRATASE"/>
    <property type="match status" value="1"/>
</dbReference>
<dbReference type="Gene3D" id="3.90.226.10">
    <property type="entry name" value="2-enoyl-CoA Hydratase, Chain A, domain 1"/>
    <property type="match status" value="1"/>
</dbReference>
<organism evidence="2 3">
    <name type="scientific">Oceanobacillus jeddahense</name>
    <dbReference type="NCBI Taxonomy" id="1462527"/>
    <lineage>
        <taxon>Bacteria</taxon>
        <taxon>Bacillati</taxon>
        <taxon>Bacillota</taxon>
        <taxon>Bacilli</taxon>
        <taxon>Bacillales</taxon>
        <taxon>Bacillaceae</taxon>
        <taxon>Oceanobacillus</taxon>
    </lineage>
</organism>
<dbReference type="PANTHER" id="PTHR43459">
    <property type="entry name" value="ENOYL-COA HYDRATASE"/>
    <property type="match status" value="1"/>
</dbReference>
<evidence type="ECO:0000256" key="1">
    <source>
        <dbReference type="RuleBase" id="RU003707"/>
    </source>
</evidence>
<gene>
    <name evidence="2" type="ORF">NP439_18660</name>
</gene>
<dbReference type="InterPro" id="IPR018376">
    <property type="entry name" value="Enoyl-CoA_hyd/isom_CS"/>
</dbReference>
<keyword evidence="3" id="KW-1185">Reference proteome</keyword>
<name>A0ABY5JP15_9BACI</name>
<dbReference type="Pfam" id="PF00378">
    <property type="entry name" value="ECH_1"/>
    <property type="match status" value="1"/>
</dbReference>
<accession>A0ABY5JP15</accession>
<proteinExistence type="inferred from homology"/>
<evidence type="ECO:0000313" key="2">
    <source>
        <dbReference type="EMBL" id="UUI02046.1"/>
    </source>
</evidence>
<sequence>MEKNRVVVNQENNIAYIRLNEPKSLNALSNTLKEQLLLKLEEIEKNKEIKLIILAGEGKSFCAGGDLRAMQDTYDPMEIKRGMDLSKNIVLKLRSMPKIILAAVHGYAAGAGMSLALAADLVFAEEDAKFVLSFKNVGLIPDLGLHYHLSRQVGKWKAKEWMWTGKTLTAKEAMQYGLVMEQVQKDQLSDRVTEFAQTLAEGPVDAYIMSKLMINQSAAMRIEDMMEQENNIQSILRGSTGHQEALENFLNRKKK</sequence>
<dbReference type="RefSeq" id="WP_256707324.1">
    <property type="nucleotide sequence ID" value="NZ_CP101914.1"/>
</dbReference>
<dbReference type="EMBL" id="CP101914">
    <property type="protein sequence ID" value="UUI02046.1"/>
    <property type="molecule type" value="Genomic_DNA"/>
</dbReference>
<dbReference type="PANTHER" id="PTHR43459:SF1">
    <property type="entry name" value="EG:BACN32G11.4 PROTEIN"/>
    <property type="match status" value="1"/>
</dbReference>
<evidence type="ECO:0000313" key="3">
    <source>
        <dbReference type="Proteomes" id="UP001059773"/>
    </source>
</evidence>
<comment type="similarity">
    <text evidence="1">Belongs to the enoyl-CoA hydratase/isomerase family.</text>
</comment>
<dbReference type="InterPro" id="IPR001753">
    <property type="entry name" value="Enoyl-CoA_hydra/iso"/>
</dbReference>
<protein>
    <submittedName>
        <fullName evidence="2">Enoyl-CoA hydratase/isomerase family protein</fullName>
    </submittedName>
</protein>
<dbReference type="Proteomes" id="UP001059773">
    <property type="component" value="Chromosome"/>
</dbReference>
<reference evidence="2" key="1">
    <citation type="submission" date="2022-07" db="EMBL/GenBank/DDBJ databases">
        <title>FELIX.</title>
        <authorList>
            <person name="Wan K.H."/>
            <person name="Park S."/>
            <person name="Lawrence Q."/>
            <person name="Eichenberger J.P."/>
            <person name="Booth B.W."/>
            <person name="Piaggio A.J."/>
            <person name="Chandler J.C."/>
            <person name="Franklin A.B."/>
            <person name="Celniker S.E."/>
        </authorList>
    </citation>
    <scope>NUCLEOTIDE SEQUENCE</scope>
    <source>
        <strain evidence="2">QA-1986 374</strain>
    </source>
</reference>
<dbReference type="InterPro" id="IPR029045">
    <property type="entry name" value="ClpP/crotonase-like_dom_sf"/>
</dbReference>
<dbReference type="CDD" id="cd06558">
    <property type="entry name" value="crotonase-like"/>
    <property type="match status" value="1"/>
</dbReference>